<sequence length="307" mass="34856">MTTDLVPPRDYRPINALPYWDVIGEFVSAAVTDTSAATGRDERSLYPAIVAFVLWCWQSRGTPLDRKRMFRRSVVEEFIHLAMTRYTKGSRATHRATLWLTIETLNPDDLNRSRRPISRSAPTKPYSSTEVAQLYSWARSQGTEHRRRDAIALLALGLGAGLAAREILGVRVSDIDTRTGTIQVIVWEGRQRVVPIRADWERPLRRILSDLQPGDWLFRPGRVSATSGQVTDFLLRARTELDVRPSRMRATWLLEHLRDGTPPQQLLRIAGLKNLAALDKIATFTPRTGVRPQFSPDPNLARKRADQ</sequence>
<accession>A0ABY2IKA9</accession>
<evidence type="ECO:0000313" key="5">
    <source>
        <dbReference type="Proteomes" id="UP000297604"/>
    </source>
</evidence>
<proteinExistence type="predicted"/>
<feature type="domain" description="Tyr recombinase" evidence="3">
    <location>
        <begin position="121"/>
        <end position="306"/>
    </location>
</feature>
<dbReference type="RefSeq" id="WP_134562279.1">
    <property type="nucleotide sequence ID" value="NZ_SOFS01000046.1"/>
</dbReference>
<dbReference type="Proteomes" id="UP000297604">
    <property type="component" value="Unassembled WGS sequence"/>
</dbReference>
<comment type="caution">
    <text evidence="4">The sequence shown here is derived from an EMBL/GenBank/DDBJ whole genome shotgun (WGS) entry which is preliminary data.</text>
</comment>
<dbReference type="PROSITE" id="PS51898">
    <property type="entry name" value="TYR_RECOMBINASE"/>
    <property type="match status" value="1"/>
</dbReference>
<evidence type="ECO:0000313" key="4">
    <source>
        <dbReference type="EMBL" id="TFC16538.1"/>
    </source>
</evidence>
<organism evidence="4 5">
    <name type="scientific">Cryobacterium glucosi</name>
    <dbReference type="NCBI Taxonomy" id="1259175"/>
    <lineage>
        <taxon>Bacteria</taxon>
        <taxon>Bacillati</taxon>
        <taxon>Actinomycetota</taxon>
        <taxon>Actinomycetes</taxon>
        <taxon>Micrococcales</taxon>
        <taxon>Microbacteriaceae</taxon>
        <taxon>Cryobacterium</taxon>
    </lineage>
</organism>
<dbReference type="EMBL" id="SOFS01000046">
    <property type="protein sequence ID" value="TFC16538.1"/>
    <property type="molecule type" value="Genomic_DNA"/>
</dbReference>
<name>A0ABY2IKA9_9MICO</name>
<dbReference type="Gene3D" id="1.10.443.10">
    <property type="entry name" value="Intergrase catalytic core"/>
    <property type="match status" value="1"/>
</dbReference>
<protein>
    <submittedName>
        <fullName evidence="4">Site-specific integrase</fullName>
    </submittedName>
</protein>
<evidence type="ECO:0000256" key="2">
    <source>
        <dbReference type="SAM" id="MobiDB-lite"/>
    </source>
</evidence>
<dbReference type="InterPro" id="IPR013762">
    <property type="entry name" value="Integrase-like_cat_sf"/>
</dbReference>
<dbReference type="SUPFAM" id="SSF56349">
    <property type="entry name" value="DNA breaking-rejoining enzymes"/>
    <property type="match status" value="1"/>
</dbReference>
<keyword evidence="5" id="KW-1185">Reference proteome</keyword>
<keyword evidence="1" id="KW-0233">DNA recombination</keyword>
<dbReference type="InterPro" id="IPR011010">
    <property type="entry name" value="DNA_brk_join_enz"/>
</dbReference>
<gene>
    <name evidence="4" type="ORF">E3O46_17960</name>
</gene>
<dbReference type="Pfam" id="PF00589">
    <property type="entry name" value="Phage_integrase"/>
    <property type="match status" value="1"/>
</dbReference>
<evidence type="ECO:0000259" key="3">
    <source>
        <dbReference type="PROSITE" id="PS51898"/>
    </source>
</evidence>
<dbReference type="InterPro" id="IPR002104">
    <property type="entry name" value="Integrase_catalytic"/>
</dbReference>
<feature type="region of interest" description="Disordered" evidence="2">
    <location>
        <begin position="287"/>
        <end position="307"/>
    </location>
</feature>
<reference evidence="4 5" key="1">
    <citation type="submission" date="2019-03" db="EMBL/GenBank/DDBJ databases">
        <title>Genomics of glacier-inhabiting Cryobacterium strains.</title>
        <authorList>
            <person name="Liu Q."/>
            <person name="Xin Y.-H."/>
        </authorList>
    </citation>
    <scope>NUCLEOTIDE SEQUENCE [LARGE SCALE GENOMIC DNA]</scope>
    <source>
        <strain evidence="4 5">MDB1-5</strain>
    </source>
</reference>
<evidence type="ECO:0000256" key="1">
    <source>
        <dbReference type="ARBA" id="ARBA00023172"/>
    </source>
</evidence>